<reference evidence="2" key="1">
    <citation type="journal article" date="2020" name="mSystems">
        <title>Genome- and Community-Level Interaction Insights into Carbon Utilization and Element Cycling Functions of Hydrothermarchaeota in Hydrothermal Sediment.</title>
        <authorList>
            <person name="Zhou Z."/>
            <person name="Liu Y."/>
            <person name="Xu W."/>
            <person name="Pan J."/>
            <person name="Luo Z.H."/>
            <person name="Li M."/>
        </authorList>
    </citation>
    <scope>NUCLEOTIDE SEQUENCE [LARGE SCALE GENOMIC DNA]</scope>
    <source>
        <strain evidence="2">SpSt-556</strain>
    </source>
</reference>
<name>A0A7C4L197_9CHLR</name>
<dbReference type="EMBL" id="DSXR01000052">
    <property type="protein sequence ID" value="HGS86981.1"/>
    <property type="molecule type" value="Genomic_DNA"/>
</dbReference>
<proteinExistence type="predicted"/>
<sequence length="80" mass="8778">MASVTNALSQNRIEPVRIPLLFIFLPRIDLIFSLTMITGLVLPLLMVLGLIAINLWLGLISFGLIAIGGILFTVFIGEIR</sequence>
<keyword evidence="1" id="KW-0472">Membrane</keyword>
<keyword evidence="1" id="KW-0812">Transmembrane</keyword>
<evidence type="ECO:0000313" key="2">
    <source>
        <dbReference type="EMBL" id="HGS86981.1"/>
    </source>
</evidence>
<keyword evidence="1" id="KW-1133">Transmembrane helix</keyword>
<organism evidence="2">
    <name type="scientific">Bellilinea caldifistulae</name>
    <dbReference type="NCBI Taxonomy" id="360411"/>
    <lineage>
        <taxon>Bacteria</taxon>
        <taxon>Bacillati</taxon>
        <taxon>Chloroflexota</taxon>
        <taxon>Anaerolineae</taxon>
        <taxon>Anaerolineales</taxon>
        <taxon>Anaerolineaceae</taxon>
        <taxon>Bellilinea</taxon>
    </lineage>
</organism>
<accession>A0A7C4L197</accession>
<evidence type="ECO:0000256" key="1">
    <source>
        <dbReference type="SAM" id="Phobius"/>
    </source>
</evidence>
<gene>
    <name evidence="2" type="ORF">ENT17_05115</name>
</gene>
<dbReference type="AlphaFoldDB" id="A0A7C4L197"/>
<feature type="transmembrane region" description="Helical" evidence="1">
    <location>
        <begin position="59"/>
        <end position="77"/>
    </location>
</feature>
<comment type="caution">
    <text evidence="2">The sequence shown here is derived from an EMBL/GenBank/DDBJ whole genome shotgun (WGS) entry which is preliminary data.</text>
</comment>
<feature type="transmembrane region" description="Helical" evidence="1">
    <location>
        <begin position="30"/>
        <end position="53"/>
    </location>
</feature>
<protein>
    <submittedName>
        <fullName evidence="2">Uncharacterized protein</fullName>
    </submittedName>
</protein>